<dbReference type="InterPro" id="IPR013210">
    <property type="entry name" value="LRR_N_plant-typ"/>
</dbReference>
<dbReference type="GO" id="GO:0004672">
    <property type="term" value="F:protein kinase activity"/>
    <property type="evidence" value="ECO:0007669"/>
    <property type="project" value="InterPro"/>
</dbReference>
<evidence type="ECO:0000313" key="12">
    <source>
        <dbReference type="Proteomes" id="UP001280121"/>
    </source>
</evidence>
<sequence>MVLKNWVFSRLGILFIVLVSHSLYSCWSLNDEGLALLRVRESVSSDPFGALKNWRSIDDHCSWFGVECSDGKVVVLNLEDLCLEGILPPELRSLIHIKSINLRNNSFNGIIPEGFGELKELEVLDLGFNNFSGPLPHDLGINLSLAILLLDNNELLGGLSPEIYELQILSESQVDENQLSNAAKRKPSCNNKGSITRNGVRNDDAVHRRLLQEAVRPGPPLEPPGVTFEDPLNNTPNSTFPSQSPSTQSPLPPASDDPSKQRNPSGAPTVSVSPSPPSVPKPPPSVPSSTLSPNHTSPRRSSSSNNLAIFGGAIGGAAFVFILIIGIYLCRSNKVATVKPWATGLSGQLQKAFVTGVPKLKRSELEAACEDFSNVIGSSPIGMVYKGTLSSGAEIAVASIVEISATAKDWSKNLEVHFRKKIDTLSKVNHKNFVNLIGFCEEETPFTRMLVFEYAPNGTLFEHIHIRESEHLDWGMRLRIAMGMAYCLEHMHQLNPPIAHNYLNSSAVNLTEDYAAKLSDLSFWNEIAPSGTGSRRLSNIPSASHESNVYSFGVLLFEMMTGRLPYVVDNGPLEDWASDYLSGDQPLKQMVDPTLNSFDKEQLREIDELIKSCVHPDPRQRPETRDIAARLRDITGLSPDGAIPKVSPLWWAELEILSTEAI</sequence>
<gene>
    <name evidence="11" type="ORF">Ddye_030809</name>
</gene>
<dbReference type="Pfam" id="PF07714">
    <property type="entry name" value="PK_Tyr_Ser-Thr"/>
    <property type="match status" value="1"/>
</dbReference>
<evidence type="ECO:0000256" key="9">
    <source>
        <dbReference type="SAM" id="Phobius"/>
    </source>
</evidence>
<dbReference type="InterPro" id="IPR000719">
    <property type="entry name" value="Prot_kinase_dom"/>
</dbReference>
<feature type="compositionally biased region" description="Basic and acidic residues" evidence="8">
    <location>
        <begin position="200"/>
        <end position="211"/>
    </location>
</feature>
<dbReference type="SUPFAM" id="SSF52058">
    <property type="entry name" value="L domain-like"/>
    <property type="match status" value="1"/>
</dbReference>
<feature type="transmembrane region" description="Helical" evidence="9">
    <location>
        <begin position="6"/>
        <end position="27"/>
    </location>
</feature>
<proteinExistence type="predicted"/>
<feature type="compositionally biased region" description="Polar residues" evidence="8">
    <location>
        <begin position="294"/>
        <end position="304"/>
    </location>
</feature>
<evidence type="ECO:0000256" key="7">
    <source>
        <dbReference type="ARBA" id="ARBA00046288"/>
    </source>
</evidence>
<keyword evidence="1" id="KW-0433">Leucine-rich repeat</keyword>
<dbReference type="FunFam" id="3.30.200.20:FF:000489">
    <property type="entry name" value="Inactive receptor-like serine/threonine-protein kinase"/>
    <property type="match status" value="1"/>
</dbReference>
<evidence type="ECO:0000256" key="4">
    <source>
        <dbReference type="ARBA" id="ARBA00022737"/>
    </source>
</evidence>
<evidence type="ECO:0000256" key="3">
    <source>
        <dbReference type="ARBA" id="ARBA00022729"/>
    </source>
</evidence>
<reference evidence="11" key="1">
    <citation type="journal article" date="2023" name="Plant J.">
        <title>Genome sequences and population genomics provide insights into the demographic history, inbreeding, and mutation load of two 'living fossil' tree species of Dipteronia.</title>
        <authorList>
            <person name="Feng Y."/>
            <person name="Comes H.P."/>
            <person name="Chen J."/>
            <person name="Zhu S."/>
            <person name="Lu R."/>
            <person name="Zhang X."/>
            <person name="Li P."/>
            <person name="Qiu J."/>
            <person name="Olsen K.M."/>
            <person name="Qiu Y."/>
        </authorList>
    </citation>
    <scope>NUCLEOTIDE SEQUENCE</scope>
    <source>
        <strain evidence="11">KIB01</strain>
    </source>
</reference>
<dbReference type="InterPro" id="IPR032675">
    <property type="entry name" value="LRR_dom_sf"/>
</dbReference>
<keyword evidence="3" id="KW-0732">Signal</keyword>
<dbReference type="AlphaFoldDB" id="A0AAD9WMW3"/>
<feature type="domain" description="Protein kinase" evidence="10">
    <location>
        <begin position="370"/>
        <end position="635"/>
    </location>
</feature>
<protein>
    <recommendedName>
        <fullName evidence="10">Protein kinase domain-containing protein</fullName>
    </recommendedName>
</protein>
<comment type="caution">
    <text evidence="11">The sequence shown here is derived from an EMBL/GenBank/DDBJ whole genome shotgun (WGS) entry which is preliminary data.</text>
</comment>
<dbReference type="PANTHER" id="PTHR46084:SF4">
    <property type="entry name" value="PROTEIN KINASE DOMAIN-CONTAINING PROTEIN"/>
    <property type="match status" value="1"/>
</dbReference>
<evidence type="ECO:0000313" key="11">
    <source>
        <dbReference type="EMBL" id="KAK2636017.1"/>
    </source>
</evidence>
<dbReference type="PROSITE" id="PS50011">
    <property type="entry name" value="PROTEIN_KINASE_DOM"/>
    <property type="match status" value="1"/>
</dbReference>
<dbReference type="Pfam" id="PF08263">
    <property type="entry name" value="LRRNT_2"/>
    <property type="match status" value="1"/>
</dbReference>
<feature type="compositionally biased region" description="Polar residues" evidence="8">
    <location>
        <begin position="188"/>
        <end position="199"/>
    </location>
</feature>
<feature type="compositionally biased region" description="Low complexity" evidence="8">
    <location>
        <begin position="264"/>
        <end position="273"/>
    </location>
</feature>
<dbReference type="GO" id="GO:0005524">
    <property type="term" value="F:ATP binding"/>
    <property type="evidence" value="ECO:0007669"/>
    <property type="project" value="InterPro"/>
</dbReference>
<dbReference type="InterPro" id="IPR011009">
    <property type="entry name" value="Kinase-like_dom_sf"/>
</dbReference>
<feature type="compositionally biased region" description="Low complexity" evidence="8">
    <location>
        <begin position="233"/>
        <end position="249"/>
    </location>
</feature>
<dbReference type="SUPFAM" id="SSF56112">
    <property type="entry name" value="Protein kinase-like (PK-like)"/>
    <property type="match status" value="1"/>
</dbReference>
<dbReference type="EMBL" id="JANJYI010000009">
    <property type="protein sequence ID" value="KAK2636017.1"/>
    <property type="molecule type" value="Genomic_DNA"/>
</dbReference>
<evidence type="ECO:0000259" key="10">
    <source>
        <dbReference type="PROSITE" id="PS50011"/>
    </source>
</evidence>
<keyword evidence="5 9" id="KW-1133">Transmembrane helix</keyword>
<evidence type="ECO:0000256" key="5">
    <source>
        <dbReference type="ARBA" id="ARBA00022989"/>
    </source>
</evidence>
<accession>A0AAD9WMW3</accession>
<dbReference type="InterPro" id="IPR001245">
    <property type="entry name" value="Ser-Thr/Tyr_kinase_cat_dom"/>
</dbReference>
<feature type="region of interest" description="Disordered" evidence="8">
    <location>
        <begin position="179"/>
        <end position="304"/>
    </location>
</feature>
<dbReference type="GO" id="GO:0012505">
    <property type="term" value="C:endomembrane system"/>
    <property type="evidence" value="ECO:0007669"/>
    <property type="project" value="UniProtKB-SubCell"/>
</dbReference>
<dbReference type="Gene3D" id="1.10.510.10">
    <property type="entry name" value="Transferase(Phosphotransferase) domain 1"/>
    <property type="match status" value="1"/>
</dbReference>
<keyword evidence="2 9" id="KW-0812">Transmembrane</keyword>
<dbReference type="FunFam" id="3.80.10.10:FF:000400">
    <property type="entry name" value="Nuclear pore complex protein NUP107"/>
    <property type="match status" value="1"/>
</dbReference>
<name>A0AAD9WMW3_9ROSI</name>
<dbReference type="Gene3D" id="3.80.10.10">
    <property type="entry name" value="Ribonuclease Inhibitor"/>
    <property type="match status" value="1"/>
</dbReference>
<dbReference type="InterPro" id="IPR001611">
    <property type="entry name" value="Leu-rich_rpt"/>
</dbReference>
<feature type="compositionally biased region" description="Pro residues" evidence="8">
    <location>
        <begin position="274"/>
        <end position="286"/>
    </location>
</feature>
<dbReference type="Gene3D" id="3.30.200.20">
    <property type="entry name" value="Phosphorylase Kinase, domain 1"/>
    <property type="match status" value="1"/>
</dbReference>
<feature type="transmembrane region" description="Helical" evidence="9">
    <location>
        <begin position="307"/>
        <end position="329"/>
    </location>
</feature>
<keyword evidence="4" id="KW-0677">Repeat</keyword>
<evidence type="ECO:0000256" key="2">
    <source>
        <dbReference type="ARBA" id="ARBA00022692"/>
    </source>
</evidence>
<organism evidence="11 12">
    <name type="scientific">Dipteronia dyeriana</name>
    <dbReference type="NCBI Taxonomy" id="168575"/>
    <lineage>
        <taxon>Eukaryota</taxon>
        <taxon>Viridiplantae</taxon>
        <taxon>Streptophyta</taxon>
        <taxon>Embryophyta</taxon>
        <taxon>Tracheophyta</taxon>
        <taxon>Spermatophyta</taxon>
        <taxon>Magnoliopsida</taxon>
        <taxon>eudicotyledons</taxon>
        <taxon>Gunneridae</taxon>
        <taxon>Pentapetalae</taxon>
        <taxon>rosids</taxon>
        <taxon>malvids</taxon>
        <taxon>Sapindales</taxon>
        <taxon>Sapindaceae</taxon>
        <taxon>Hippocastanoideae</taxon>
        <taxon>Acereae</taxon>
        <taxon>Dipteronia</taxon>
    </lineage>
</organism>
<comment type="subcellular location">
    <subcellularLocation>
        <location evidence="7">Endomembrane system</location>
        <topology evidence="7">Single-pass type I membrane protein</topology>
    </subcellularLocation>
</comment>
<dbReference type="PANTHER" id="PTHR46084">
    <property type="entry name" value="PROTEIN MALE DISCOVERER 2"/>
    <property type="match status" value="1"/>
</dbReference>
<evidence type="ECO:0000256" key="6">
    <source>
        <dbReference type="ARBA" id="ARBA00023136"/>
    </source>
</evidence>
<dbReference type="Pfam" id="PF00560">
    <property type="entry name" value="LRR_1"/>
    <property type="match status" value="2"/>
</dbReference>
<keyword evidence="6 9" id="KW-0472">Membrane</keyword>
<dbReference type="PROSITE" id="PS51257">
    <property type="entry name" value="PROKAR_LIPOPROTEIN"/>
    <property type="match status" value="1"/>
</dbReference>
<keyword evidence="12" id="KW-1185">Reference proteome</keyword>
<evidence type="ECO:0000256" key="1">
    <source>
        <dbReference type="ARBA" id="ARBA00022614"/>
    </source>
</evidence>
<evidence type="ECO:0000256" key="8">
    <source>
        <dbReference type="SAM" id="MobiDB-lite"/>
    </source>
</evidence>
<dbReference type="Proteomes" id="UP001280121">
    <property type="component" value="Unassembled WGS sequence"/>
</dbReference>